<keyword evidence="1" id="KW-0732">Signal</keyword>
<sequence length="38" mass="3813">MKTLLTILVACAILVLSSCASSKPCPAYAKTGSVEANG</sequence>
<reference evidence="3" key="1">
    <citation type="submission" date="2011-07" db="EMBL/GenBank/DDBJ databases">
        <title>The complete genome of Cyclobacterium marinum DSM 745.</title>
        <authorList>
            <person name="Lucas S."/>
            <person name="Han J."/>
            <person name="Lapidus A."/>
            <person name="Bruce D."/>
            <person name="Goodwin L."/>
            <person name="Pitluck S."/>
            <person name="Peters L."/>
            <person name="Kyrpides N."/>
            <person name="Mavromatis K."/>
            <person name="Ivanova N."/>
            <person name="Ovchinnikova G."/>
            <person name="Chertkov O."/>
            <person name="Detter J.C."/>
            <person name="Tapia R."/>
            <person name="Han C."/>
            <person name="Land M."/>
            <person name="Hauser L."/>
            <person name="Markowitz V."/>
            <person name="Cheng J.-F."/>
            <person name="Hugenholtz P."/>
            <person name="Woyke T."/>
            <person name="Wu D."/>
            <person name="Tindall B."/>
            <person name="Schuetze A."/>
            <person name="Brambilla E."/>
            <person name="Klenk H.-P."/>
            <person name="Eisen J.A."/>
        </authorList>
    </citation>
    <scope>NUCLEOTIDE SEQUENCE [LARGE SCALE GENOMIC DNA]</scope>
    <source>
        <strain evidence="3">ATCC 25205 / DSM 745 / LMG 13164 / NCIMB 1802</strain>
    </source>
</reference>
<dbReference type="EMBL" id="CP002955">
    <property type="protein sequence ID" value="AEL26295.1"/>
    <property type="molecule type" value="Genomic_DNA"/>
</dbReference>
<evidence type="ECO:0000313" key="2">
    <source>
        <dbReference type="EMBL" id="AEL26295.1"/>
    </source>
</evidence>
<protein>
    <recommendedName>
        <fullName evidence="4">Lipoprotein</fullName>
    </recommendedName>
</protein>
<dbReference type="PROSITE" id="PS51257">
    <property type="entry name" value="PROKAR_LIPOPROTEIN"/>
    <property type="match status" value="1"/>
</dbReference>
<feature type="chain" id="PRO_5003401308" description="Lipoprotein" evidence="1">
    <location>
        <begin position="23"/>
        <end position="38"/>
    </location>
</feature>
<name>G0IW75_CYCMS</name>
<keyword evidence="3" id="KW-1185">Reference proteome</keyword>
<proteinExistence type="predicted"/>
<dbReference type="Proteomes" id="UP000001635">
    <property type="component" value="Chromosome"/>
</dbReference>
<evidence type="ECO:0000313" key="3">
    <source>
        <dbReference type="Proteomes" id="UP000001635"/>
    </source>
</evidence>
<dbReference type="KEGG" id="cmr:Cycma_2556"/>
<gene>
    <name evidence="2" type="ordered locus">Cycma_2556</name>
</gene>
<dbReference type="AlphaFoldDB" id="G0IW75"/>
<feature type="signal peptide" evidence="1">
    <location>
        <begin position="1"/>
        <end position="22"/>
    </location>
</feature>
<organism evidence="2 3">
    <name type="scientific">Cyclobacterium marinum (strain ATCC 25205 / DSM 745 / LMG 13164 / NCIMB 1802)</name>
    <name type="common">Flectobacillus marinus</name>
    <dbReference type="NCBI Taxonomy" id="880070"/>
    <lineage>
        <taxon>Bacteria</taxon>
        <taxon>Pseudomonadati</taxon>
        <taxon>Bacteroidota</taxon>
        <taxon>Cytophagia</taxon>
        <taxon>Cytophagales</taxon>
        <taxon>Cyclobacteriaceae</taxon>
        <taxon>Cyclobacterium</taxon>
    </lineage>
</organism>
<evidence type="ECO:0008006" key="4">
    <source>
        <dbReference type="Google" id="ProtNLM"/>
    </source>
</evidence>
<accession>G0IW75</accession>
<dbReference type="HOGENOM" id="CLU_219692_0_0_10"/>
<dbReference type="STRING" id="880070.Cycma_2556"/>
<evidence type="ECO:0000256" key="1">
    <source>
        <dbReference type="SAM" id="SignalP"/>
    </source>
</evidence>